<organism evidence="10 11">
    <name type="scientific">Luteimonas padinae</name>
    <dbReference type="NCBI Taxonomy" id="1714359"/>
    <lineage>
        <taxon>Bacteria</taxon>
        <taxon>Pseudomonadati</taxon>
        <taxon>Pseudomonadota</taxon>
        <taxon>Gammaproteobacteria</taxon>
        <taxon>Lysobacterales</taxon>
        <taxon>Lysobacteraceae</taxon>
        <taxon>Luteimonas</taxon>
    </lineage>
</organism>
<feature type="binding site" evidence="8">
    <location>
        <position position="43"/>
    </location>
    <ligand>
        <name>substrate</name>
    </ligand>
</feature>
<dbReference type="Pfam" id="PF04055">
    <property type="entry name" value="Radical_SAM"/>
    <property type="match status" value="1"/>
</dbReference>
<keyword evidence="6 8" id="KW-0411">Iron-sulfur</keyword>
<dbReference type="InterPro" id="IPR013785">
    <property type="entry name" value="Aldolase_TIM"/>
</dbReference>
<evidence type="ECO:0000313" key="10">
    <source>
        <dbReference type="EMBL" id="MFC0716270.1"/>
    </source>
</evidence>
<dbReference type="InterPro" id="IPR024924">
    <property type="entry name" value="7-CO-7-deazaguanine_synth-like"/>
</dbReference>
<feature type="binding site" evidence="8">
    <location>
        <begin position="53"/>
        <end position="55"/>
    </location>
    <ligand>
        <name>S-adenosyl-L-methionine</name>
        <dbReference type="ChEBI" id="CHEBI:59789"/>
    </ligand>
</feature>
<dbReference type="SFLD" id="SFLDS00029">
    <property type="entry name" value="Radical_SAM"/>
    <property type="match status" value="1"/>
</dbReference>
<evidence type="ECO:0000256" key="1">
    <source>
        <dbReference type="ARBA" id="ARBA00022485"/>
    </source>
</evidence>
<comment type="pathway">
    <text evidence="8">Purine metabolism; 7-cyano-7-deazaguanine biosynthesis.</text>
</comment>
<comment type="caution">
    <text evidence="10">The sequence shown here is derived from an EMBL/GenBank/DDBJ whole genome shotgun (WGS) entry which is preliminary data.</text>
</comment>
<dbReference type="Gene3D" id="3.20.20.70">
    <property type="entry name" value="Aldolase class I"/>
    <property type="match status" value="1"/>
</dbReference>
<keyword evidence="4 8" id="KW-0460">Magnesium</keyword>
<comment type="function">
    <text evidence="8">Catalyzes the complex heterocyclic radical-mediated conversion of 6-carboxy-5,6,7,8-tetrahydropterin (CPH4) to 7-carboxy-7-deazaguanine (CDG), a step common to the biosynthetic pathways of all 7-deazapurine-containing compounds.</text>
</comment>
<dbReference type="HAMAP" id="MF_00917">
    <property type="entry name" value="QueE"/>
    <property type="match status" value="1"/>
</dbReference>
<feature type="domain" description="Radical SAM core" evidence="9">
    <location>
        <begin position="34"/>
        <end position="228"/>
    </location>
</feature>
<feature type="binding site" evidence="8">
    <location>
        <position position="86"/>
    </location>
    <ligand>
        <name>substrate</name>
    </ligand>
</feature>
<dbReference type="RefSeq" id="WP_189499201.1">
    <property type="nucleotide sequence ID" value="NZ_BMZT01000014.1"/>
</dbReference>
<evidence type="ECO:0000256" key="6">
    <source>
        <dbReference type="ARBA" id="ARBA00023014"/>
    </source>
</evidence>
<evidence type="ECO:0000256" key="5">
    <source>
        <dbReference type="ARBA" id="ARBA00023004"/>
    </source>
</evidence>
<keyword evidence="11" id="KW-1185">Reference proteome</keyword>
<dbReference type="InterPro" id="IPR007197">
    <property type="entry name" value="rSAM"/>
</dbReference>
<feature type="binding site" evidence="8">
    <location>
        <position position="47"/>
    </location>
    <ligand>
        <name>[4Fe-4S] cluster</name>
        <dbReference type="ChEBI" id="CHEBI:49883"/>
        <note>4Fe-4S-S-AdoMet</note>
    </ligand>
</feature>
<dbReference type="EC" id="4.3.99.3" evidence="8"/>
<comment type="catalytic activity">
    <reaction evidence="8">
        <text>6-carboxy-5,6,7,8-tetrahydropterin + H(+) = 7-carboxy-7-carbaguanine + NH4(+)</text>
        <dbReference type="Rhea" id="RHEA:27974"/>
        <dbReference type="ChEBI" id="CHEBI:15378"/>
        <dbReference type="ChEBI" id="CHEBI:28938"/>
        <dbReference type="ChEBI" id="CHEBI:61032"/>
        <dbReference type="ChEBI" id="CHEBI:61036"/>
        <dbReference type="EC" id="4.3.99.3"/>
    </reaction>
</comment>
<keyword evidence="1 8" id="KW-0004">4Fe-4S</keyword>
<comment type="cofactor">
    <cofactor evidence="8">
        <name>S-adenosyl-L-methionine</name>
        <dbReference type="ChEBI" id="CHEBI:59789"/>
    </cofactor>
    <text evidence="8">Binds 1 S-adenosyl-L-methionine per subunit.</text>
</comment>
<keyword evidence="7 8" id="KW-0456">Lyase</keyword>
<dbReference type="EMBL" id="JBHLTF010000002">
    <property type="protein sequence ID" value="MFC0716270.1"/>
    <property type="molecule type" value="Genomic_DNA"/>
</dbReference>
<feature type="binding site" evidence="8">
    <location>
        <position position="88"/>
    </location>
    <ligand>
        <name>S-adenosyl-L-methionine</name>
        <dbReference type="ChEBI" id="CHEBI:59789"/>
    </ligand>
</feature>
<dbReference type="PANTHER" id="PTHR42836">
    <property type="entry name" value="7-CARBOXY-7-DEAZAGUANINE SYNTHASE"/>
    <property type="match status" value="1"/>
</dbReference>
<proteinExistence type="inferred from homology"/>
<accession>A0ABV6SS64</accession>
<dbReference type="PIRSF" id="PIRSF000370">
    <property type="entry name" value="QueE"/>
    <property type="match status" value="1"/>
</dbReference>
<dbReference type="PANTHER" id="PTHR42836:SF1">
    <property type="entry name" value="7-CARBOXY-7-DEAZAGUANINE SYNTHASE"/>
    <property type="match status" value="1"/>
</dbReference>
<feature type="binding site" evidence="8">
    <location>
        <position position="56"/>
    </location>
    <ligand>
        <name>Mg(2+)</name>
        <dbReference type="ChEBI" id="CHEBI:18420"/>
    </ligand>
</feature>
<dbReference type="Proteomes" id="UP001589898">
    <property type="component" value="Unassembled WGS sequence"/>
</dbReference>
<keyword evidence="2 8" id="KW-0949">S-adenosyl-L-methionine</keyword>
<comment type="similarity">
    <text evidence="8">Belongs to the radical SAM superfamily. 7-carboxy-7-deazaguanine synthase family.</text>
</comment>
<dbReference type="NCBIfam" id="TIGR04349">
    <property type="entry name" value="rSAM_QueE_gams"/>
    <property type="match status" value="1"/>
</dbReference>
<dbReference type="InterPro" id="IPR027621">
    <property type="entry name" value="rSAM_QueE_gams"/>
</dbReference>
<comment type="cofactor">
    <cofactor evidence="8">
        <name>[4Fe-4S] cluster</name>
        <dbReference type="ChEBI" id="CHEBI:49883"/>
    </cofactor>
    <text evidence="8">Binds 1 [4Fe-4S] cluster. The cluster is coordinated with 3 cysteines and an exchangeable S-adenosyl-L-methionine.</text>
</comment>
<evidence type="ECO:0000256" key="8">
    <source>
        <dbReference type="HAMAP-Rule" id="MF_00917"/>
    </source>
</evidence>
<evidence type="ECO:0000256" key="3">
    <source>
        <dbReference type="ARBA" id="ARBA00022723"/>
    </source>
</evidence>
<name>A0ABV6SS64_9GAMM</name>
<dbReference type="SUPFAM" id="SSF102114">
    <property type="entry name" value="Radical SAM enzymes"/>
    <property type="match status" value="1"/>
</dbReference>
<comment type="subunit">
    <text evidence="8">Homodimer.</text>
</comment>
<sequence length="228" mass="25004">MDTPVAGSGAAAAAVPDRLRITEIFLSLQGEARDAGWPTVFVRLTGCPLRCRYCDTAYAFHGGEWRDVDAILAEVAGHGVRHVCVTGGEPLAQKRCLGLLARLCDAGHIVSLETSGAIDIAEVDPRVSRVLDIKTPGSGEEARNLWSNIALLTPNDQVKFVICSRADYEWARGVVAERALDQRCDVLFSPSKSEVDARELADWIVADRLPVRFQMQLHKILWNDEPGR</sequence>
<comment type="caution">
    <text evidence="8">Lacks conserved residue(s) required for the propagation of feature annotation.</text>
</comment>
<feature type="binding site" evidence="8">
    <location>
        <position position="54"/>
    </location>
    <ligand>
        <name>[4Fe-4S] cluster</name>
        <dbReference type="ChEBI" id="CHEBI:49883"/>
        <note>4Fe-4S-S-AdoMet</note>
    </ligand>
</feature>
<reference evidence="10 11" key="1">
    <citation type="submission" date="2024-09" db="EMBL/GenBank/DDBJ databases">
        <authorList>
            <person name="Sun Q."/>
            <person name="Mori K."/>
        </authorList>
    </citation>
    <scope>NUCLEOTIDE SEQUENCE [LARGE SCALE GENOMIC DNA]</scope>
    <source>
        <strain evidence="10 11">KCTC 52403</strain>
    </source>
</reference>
<protein>
    <recommendedName>
        <fullName evidence="8">7-carboxy-7-deazaguanine synthase</fullName>
        <shortName evidence="8">CDG synthase</shortName>
        <ecNumber evidence="8">4.3.99.3</ecNumber>
    </recommendedName>
    <alternativeName>
        <fullName evidence="8">Queuosine biosynthesis protein QueE</fullName>
    </alternativeName>
</protein>
<feature type="binding site" evidence="8">
    <location>
        <begin position="28"/>
        <end position="30"/>
    </location>
    <ligand>
        <name>substrate</name>
    </ligand>
</feature>
<feature type="binding site" evidence="8">
    <location>
        <position position="51"/>
    </location>
    <ligand>
        <name>[4Fe-4S] cluster</name>
        <dbReference type="ChEBI" id="CHEBI:49883"/>
        <note>4Fe-4S-S-AdoMet</note>
    </ligand>
</feature>
<dbReference type="CDD" id="cd01335">
    <property type="entry name" value="Radical_SAM"/>
    <property type="match status" value="1"/>
</dbReference>
<dbReference type="PROSITE" id="PS51918">
    <property type="entry name" value="RADICAL_SAM"/>
    <property type="match status" value="1"/>
</dbReference>
<keyword evidence="8" id="KW-0671">Queuosine biosynthesis</keyword>
<evidence type="ECO:0000256" key="2">
    <source>
        <dbReference type="ARBA" id="ARBA00022691"/>
    </source>
</evidence>
<dbReference type="InterPro" id="IPR058240">
    <property type="entry name" value="rSAM_sf"/>
</dbReference>
<keyword evidence="3 8" id="KW-0479">Metal-binding</keyword>
<evidence type="ECO:0000256" key="7">
    <source>
        <dbReference type="ARBA" id="ARBA00023239"/>
    </source>
</evidence>
<dbReference type="GO" id="GO:0016829">
    <property type="term" value="F:lyase activity"/>
    <property type="evidence" value="ECO:0007669"/>
    <property type="project" value="UniProtKB-KW"/>
</dbReference>
<keyword evidence="5 8" id="KW-0408">Iron</keyword>
<comment type="cofactor">
    <cofactor evidence="8">
        <name>Mg(2+)</name>
        <dbReference type="ChEBI" id="CHEBI:18420"/>
    </cofactor>
</comment>
<evidence type="ECO:0000256" key="4">
    <source>
        <dbReference type="ARBA" id="ARBA00022842"/>
    </source>
</evidence>
<evidence type="ECO:0000313" key="11">
    <source>
        <dbReference type="Proteomes" id="UP001589898"/>
    </source>
</evidence>
<evidence type="ECO:0000259" key="9">
    <source>
        <dbReference type="PROSITE" id="PS51918"/>
    </source>
</evidence>
<gene>
    <name evidence="8 10" type="primary">queE</name>
    <name evidence="10" type="ORF">ACFFFU_00595</name>
</gene>